<dbReference type="EMBL" id="JANHOG010000878">
    <property type="protein sequence ID" value="KAJ3550876.1"/>
    <property type="molecule type" value="Genomic_DNA"/>
</dbReference>
<sequence length="475" mass="53515">MSAENEKEKVQLKLPKVDGYKLLKAIGGGGFSTVYRAINFTTRKVAACKVVALRPETTRDDRRNLEKEIKVHSTLKHRNVLEFINAYVVEPNTKSGYFPAVYMLMELAAGGDLFDKIAPDVGVGEDVAHHYFTQLASGLAYIHGQGIVHRDLKPENILLDAAGTLKITDFGLSSIFRLQKTGKTRRLNERCGSLPYVAPEVCLLGLEIPYEAEPIDVWGIGVILFTLLSGNTPWDEPTEHTYEYQRYLSGECFDDDPWNRLGRDVLDLITGMLTPAPSKRMTLRDVFRHPWMQRPSQIDARGIVGLADRLTESLRNSGDLEIAEPSLSSVARVEDRDGDQIMFTAANQTQFTQSLLLFSQTQCGRRYTPSLTRFYAKLGPGILMPLICEALDTLGVKHRMAEKTSEDVLRIRVGGLDKRKLVFKGWIELEDFEYDGVAGSFCVMQRDQGNPISWRQLWKSIILSSAVEPHVYRKR</sequence>
<name>A0ACC1T1F9_9APHY</name>
<gene>
    <name evidence="1" type="ORF">NM688_g4979</name>
</gene>
<protein>
    <submittedName>
        <fullName evidence="1">Uncharacterized protein</fullName>
    </submittedName>
</protein>
<accession>A0ACC1T1F9</accession>
<evidence type="ECO:0000313" key="1">
    <source>
        <dbReference type="EMBL" id="KAJ3550876.1"/>
    </source>
</evidence>
<proteinExistence type="predicted"/>
<dbReference type="Proteomes" id="UP001148662">
    <property type="component" value="Unassembled WGS sequence"/>
</dbReference>
<comment type="caution">
    <text evidence="1">The sequence shown here is derived from an EMBL/GenBank/DDBJ whole genome shotgun (WGS) entry which is preliminary data.</text>
</comment>
<reference evidence="1" key="1">
    <citation type="submission" date="2022-07" db="EMBL/GenBank/DDBJ databases">
        <title>Genome Sequence of Phlebia brevispora.</title>
        <authorList>
            <person name="Buettner E."/>
        </authorList>
    </citation>
    <scope>NUCLEOTIDE SEQUENCE</scope>
    <source>
        <strain evidence="1">MPL23</strain>
    </source>
</reference>
<evidence type="ECO:0000313" key="2">
    <source>
        <dbReference type="Proteomes" id="UP001148662"/>
    </source>
</evidence>
<organism evidence="1 2">
    <name type="scientific">Phlebia brevispora</name>
    <dbReference type="NCBI Taxonomy" id="194682"/>
    <lineage>
        <taxon>Eukaryota</taxon>
        <taxon>Fungi</taxon>
        <taxon>Dikarya</taxon>
        <taxon>Basidiomycota</taxon>
        <taxon>Agaricomycotina</taxon>
        <taxon>Agaricomycetes</taxon>
        <taxon>Polyporales</taxon>
        <taxon>Meruliaceae</taxon>
        <taxon>Phlebia</taxon>
    </lineage>
</organism>
<keyword evidence="2" id="KW-1185">Reference proteome</keyword>